<keyword evidence="3" id="KW-1185">Reference proteome</keyword>
<dbReference type="EMBL" id="LECT01000048">
    <property type="protein sequence ID" value="KLU01909.1"/>
    <property type="molecule type" value="Genomic_DNA"/>
</dbReference>
<evidence type="ECO:0000256" key="1">
    <source>
        <dbReference type="SAM" id="MobiDB-lite"/>
    </source>
</evidence>
<proteinExistence type="predicted"/>
<protein>
    <submittedName>
        <fullName evidence="2">Uncharacterized protein</fullName>
    </submittedName>
</protein>
<evidence type="ECO:0000313" key="3">
    <source>
        <dbReference type="Proteomes" id="UP000036367"/>
    </source>
</evidence>
<comment type="caution">
    <text evidence="2">The sequence shown here is derived from an EMBL/GenBank/DDBJ whole genome shotgun (WGS) entry which is preliminary data.</text>
</comment>
<dbReference type="STRING" id="595434.RISK_006093"/>
<gene>
    <name evidence="2" type="ORF">RISK_006093</name>
</gene>
<reference evidence="2" key="1">
    <citation type="submission" date="2015-05" db="EMBL/GenBank/DDBJ databases">
        <title>Permanent draft genome of Rhodopirellula islandicus K833.</title>
        <authorList>
            <person name="Kizina J."/>
            <person name="Richter M."/>
            <person name="Glockner F.O."/>
            <person name="Harder J."/>
        </authorList>
    </citation>
    <scope>NUCLEOTIDE SEQUENCE [LARGE SCALE GENOMIC DNA]</scope>
    <source>
        <strain evidence="2">K833</strain>
    </source>
</reference>
<dbReference type="AlphaFoldDB" id="A0A0J1E8W8"/>
<sequence>MVLHCALILSLARVCDWDPFRNHFGGSNDRGRTQLSGSAPGGMCH</sequence>
<dbReference type="Proteomes" id="UP000036367">
    <property type="component" value="Unassembled WGS sequence"/>
</dbReference>
<name>A0A0J1E8W8_RHOIS</name>
<evidence type="ECO:0000313" key="2">
    <source>
        <dbReference type="EMBL" id="KLU01909.1"/>
    </source>
</evidence>
<accession>A0A0J1E8W8</accession>
<organism evidence="2 3">
    <name type="scientific">Rhodopirellula islandica</name>
    <dbReference type="NCBI Taxonomy" id="595434"/>
    <lineage>
        <taxon>Bacteria</taxon>
        <taxon>Pseudomonadati</taxon>
        <taxon>Planctomycetota</taxon>
        <taxon>Planctomycetia</taxon>
        <taxon>Pirellulales</taxon>
        <taxon>Pirellulaceae</taxon>
        <taxon>Rhodopirellula</taxon>
    </lineage>
</organism>
<feature type="region of interest" description="Disordered" evidence="1">
    <location>
        <begin position="23"/>
        <end position="45"/>
    </location>
</feature>